<comment type="caution">
    <text evidence="3">The sequence shown here is derived from an EMBL/GenBank/DDBJ whole genome shotgun (WGS) entry which is preliminary data.</text>
</comment>
<evidence type="ECO:0000259" key="2">
    <source>
        <dbReference type="Pfam" id="PF01337"/>
    </source>
</evidence>
<comment type="similarity">
    <text evidence="1">Belongs to the barstar family.</text>
</comment>
<organism evidence="3 4">
    <name type="scientific">Catenulispora subtropica</name>
    <dbReference type="NCBI Taxonomy" id="450798"/>
    <lineage>
        <taxon>Bacteria</taxon>
        <taxon>Bacillati</taxon>
        <taxon>Actinomycetota</taxon>
        <taxon>Actinomycetes</taxon>
        <taxon>Catenulisporales</taxon>
        <taxon>Catenulisporaceae</taxon>
        <taxon>Catenulispora</taxon>
    </lineage>
</organism>
<dbReference type="Proteomes" id="UP001499854">
    <property type="component" value="Unassembled WGS sequence"/>
</dbReference>
<feature type="domain" description="Barstar (barnase inhibitor)" evidence="2">
    <location>
        <begin position="37"/>
        <end position="137"/>
    </location>
</feature>
<evidence type="ECO:0000313" key="3">
    <source>
        <dbReference type="EMBL" id="GAA1993494.1"/>
    </source>
</evidence>
<gene>
    <name evidence="3" type="ORF">GCM10009838_66950</name>
</gene>
<name>A0ABN2SW25_9ACTN</name>
<dbReference type="InterPro" id="IPR000468">
    <property type="entry name" value="Barstar"/>
</dbReference>
<accession>A0ABN2SW25</accession>
<dbReference type="Pfam" id="PF01337">
    <property type="entry name" value="Barstar"/>
    <property type="match status" value="1"/>
</dbReference>
<sequence length="141" mass="15454">MTALAHVLGEAGPGVHLWHSERPVTEIRAEAAEIAWRCVVLDGSLIVDKTSFLNECERAYGFPAYFGHNWDALADCLADLQWLPPPETGSGGGILTVYEDSDAFARADLDAYDIALEIWEEAAEAWRRIGVPFTVLLRPGA</sequence>
<evidence type="ECO:0000313" key="4">
    <source>
        <dbReference type="Proteomes" id="UP001499854"/>
    </source>
</evidence>
<dbReference type="InterPro" id="IPR035905">
    <property type="entry name" value="Barstar-like_sf"/>
</dbReference>
<dbReference type="Gene3D" id="3.30.370.10">
    <property type="entry name" value="Barstar-like"/>
    <property type="match status" value="1"/>
</dbReference>
<reference evidence="3 4" key="1">
    <citation type="journal article" date="2019" name="Int. J. Syst. Evol. Microbiol.">
        <title>The Global Catalogue of Microorganisms (GCM) 10K type strain sequencing project: providing services to taxonomists for standard genome sequencing and annotation.</title>
        <authorList>
            <consortium name="The Broad Institute Genomics Platform"/>
            <consortium name="The Broad Institute Genome Sequencing Center for Infectious Disease"/>
            <person name="Wu L."/>
            <person name="Ma J."/>
        </authorList>
    </citation>
    <scope>NUCLEOTIDE SEQUENCE [LARGE SCALE GENOMIC DNA]</scope>
    <source>
        <strain evidence="3 4">JCM 16013</strain>
    </source>
</reference>
<evidence type="ECO:0000256" key="1">
    <source>
        <dbReference type="ARBA" id="ARBA00006845"/>
    </source>
</evidence>
<proteinExistence type="inferred from homology"/>
<dbReference type="RefSeq" id="WP_344661176.1">
    <property type="nucleotide sequence ID" value="NZ_BAAAQM010000050.1"/>
</dbReference>
<keyword evidence="4" id="KW-1185">Reference proteome</keyword>
<dbReference type="SUPFAM" id="SSF52038">
    <property type="entry name" value="Barstar-related"/>
    <property type="match status" value="1"/>
</dbReference>
<dbReference type="CDD" id="cd05141">
    <property type="entry name" value="Barstar_evA4336-like"/>
    <property type="match status" value="1"/>
</dbReference>
<protein>
    <recommendedName>
        <fullName evidence="2">Barstar (barnase inhibitor) domain-containing protein</fullName>
    </recommendedName>
</protein>
<dbReference type="EMBL" id="BAAAQM010000050">
    <property type="protein sequence ID" value="GAA1993494.1"/>
    <property type="molecule type" value="Genomic_DNA"/>
</dbReference>